<dbReference type="EMBL" id="OP171943">
    <property type="protein sequence ID" value="UVD42228.1"/>
    <property type="molecule type" value="Genomic_DNA"/>
</dbReference>
<name>A0A976SW68_9CAUD</name>
<keyword evidence="2" id="KW-1185">Reference proteome</keyword>
<reference evidence="1 2" key="1">
    <citation type="submission" date="2022-08" db="EMBL/GenBank/DDBJ databases">
        <title>Potential of phage cocktail in the treatment of multidrug-resistant Klebsiella pneumoniae pulmonary infection in mice.</title>
        <authorList>
            <person name="Gou Z."/>
            <person name="Lu S."/>
            <person name="Sun F."/>
            <person name="Xia P."/>
        </authorList>
    </citation>
    <scope>NUCLEOTIDE SEQUENCE [LARGE SCALE GENOMIC DNA]</scope>
</reference>
<organism evidence="1 2">
    <name type="scientific">Klebsiella phage GZ8</name>
    <dbReference type="NCBI Taxonomy" id="2972533"/>
    <lineage>
        <taxon>Viruses</taxon>
        <taxon>Duplodnaviria</taxon>
        <taxon>Heunggongvirae</taxon>
        <taxon>Uroviricota</taxon>
        <taxon>Caudoviricetes</taxon>
        <taxon>Demerecviridae</taxon>
        <taxon>Sugarlandvirus</taxon>
        <taxon>Sugarlandvirus GZ8</taxon>
    </lineage>
</organism>
<sequence length="70" mass="8136">MRSSQKLYQGIIMVASVHTPPYERPAPNLTPEQKQLIARRTLEFKESLHKSVGRYSEQVHDLVVKTLKLY</sequence>
<proteinExistence type="predicted"/>
<evidence type="ECO:0000313" key="1">
    <source>
        <dbReference type="EMBL" id="UVD42228.1"/>
    </source>
</evidence>
<accession>A0A976SW68</accession>
<dbReference type="Proteomes" id="UP001058456">
    <property type="component" value="Segment"/>
</dbReference>
<evidence type="ECO:0000313" key="2">
    <source>
        <dbReference type="Proteomes" id="UP001058456"/>
    </source>
</evidence>
<protein>
    <submittedName>
        <fullName evidence="1">Uncharacterized protein</fullName>
    </submittedName>
</protein>